<dbReference type="InterPro" id="IPR016169">
    <property type="entry name" value="FAD-bd_PCMH_sub2"/>
</dbReference>
<dbReference type="InterPro" id="IPR036318">
    <property type="entry name" value="FAD-bd_PCMH-like_sf"/>
</dbReference>
<evidence type="ECO:0000256" key="7">
    <source>
        <dbReference type="ARBA" id="ARBA00015188"/>
    </source>
</evidence>
<protein>
    <recommendedName>
        <fullName evidence="7 20">UDP-N-acetylenolpyruvoylglucosamine reductase</fullName>
        <ecNumber evidence="6 20">1.3.1.98</ecNumber>
    </recommendedName>
    <alternativeName>
        <fullName evidence="18 20">UDP-N-acetylmuramate dehydrogenase</fullName>
    </alternativeName>
</protein>
<dbReference type="STRING" id="246195.DNO_0436"/>
<organism evidence="22 23">
    <name type="scientific">Dichelobacter nodosus (strain VCS1703A)</name>
    <dbReference type="NCBI Taxonomy" id="246195"/>
    <lineage>
        <taxon>Bacteria</taxon>
        <taxon>Pseudomonadati</taxon>
        <taxon>Pseudomonadota</taxon>
        <taxon>Gammaproteobacteria</taxon>
        <taxon>Cardiobacteriales</taxon>
        <taxon>Cardiobacteriaceae</taxon>
        <taxon>Dichelobacter</taxon>
    </lineage>
</organism>
<accession>A5EVU7</accession>
<dbReference type="InterPro" id="IPR006094">
    <property type="entry name" value="Oxid_FAD_bind_N"/>
</dbReference>
<evidence type="ECO:0000256" key="18">
    <source>
        <dbReference type="ARBA" id="ARBA00031026"/>
    </source>
</evidence>
<evidence type="ECO:0000313" key="22">
    <source>
        <dbReference type="EMBL" id="ABQ13144.1"/>
    </source>
</evidence>
<evidence type="ECO:0000256" key="16">
    <source>
        <dbReference type="ARBA" id="ARBA00023306"/>
    </source>
</evidence>
<dbReference type="GO" id="GO:0008762">
    <property type="term" value="F:UDP-N-acetylmuramate dehydrogenase activity"/>
    <property type="evidence" value="ECO:0007669"/>
    <property type="project" value="UniProtKB-UniRule"/>
</dbReference>
<dbReference type="EC" id="1.3.1.98" evidence="6 20"/>
<evidence type="ECO:0000259" key="21">
    <source>
        <dbReference type="PROSITE" id="PS51387"/>
    </source>
</evidence>
<dbReference type="Pfam" id="PF01565">
    <property type="entry name" value="FAD_binding_4"/>
    <property type="match status" value="1"/>
</dbReference>
<keyword evidence="12 20" id="KW-0521">NADP</keyword>
<dbReference type="Gene3D" id="3.30.465.10">
    <property type="match status" value="1"/>
</dbReference>
<keyword evidence="9 20" id="KW-0132">Cell division</keyword>
<dbReference type="SUPFAM" id="SSF56194">
    <property type="entry name" value="Uridine diphospho-N-Acetylenolpyruvylglucosamine reductase, MurB, C-terminal domain"/>
    <property type="match status" value="1"/>
</dbReference>
<keyword evidence="17 20" id="KW-0961">Cell wall biogenesis/degradation</keyword>
<evidence type="ECO:0000256" key="10">
    <source>
        <dbReference type="ARBA" id="ARBA00022630"/>
    </source>
</evidence>
<evidence type="ECO:0000256" key="19">
    <source>
        <dbReference type="ARBA" id="ARBA00048914"/>
    </source>
</evidence>
<dbReference type="UniPathway" id="UPA00219"/>
<evidence type="ECO:0000256" key="5">
    <source>
        <dbReference type="ARBA" id="ARBA00010485"/>
    </source>
</evidence>
<proteinExistence type="inferred from homology"/>
<dbReference type="InterPro" id="IPR016166">
    <property type="entry name" value="FAD-bd_PCMH"/>
</dbReference>
<dbReference type="GO" id="GO:0008360">
    <property type="term" value="P:regulation of cell shape"/>
    <property type="evidence" value="ECO:0007669"/>
    <property type="project" value="UniProtKB-KW"/>
</dbReference>
<keyword evidence="14 20" id="KW-0573">Peptidoglycan synthesis</keyword>
<comment type="catalytic activity">
    <reaction evidence="19 20">
        <text>UDP-N-acetyl-alpha-D-muramate + NADP(+) = UDP-N-acetyl-3-O-(1-carboxyvinyl)-alpha-D-glucosamine + NADPH + H(+)</text>
        <dbReference type="Rhea" id="RHEA:12248"/>
        <dbReference type="ChEBI" id="CHEBI:15378"/>
        <dbReference type="ChEBI" id="CHEBI:57783"/>
        <dbReference type="ChEBI" id="CHEBI:58349"/>
        <dbReference type="ChEBI" id="CHEBI:68483"/>
        <dbReference type="ChEBI" id="CHEBI:70757"/>
        <dbReference type="EC" id="1.3.1.98"/>
    </reaction>
</comment>
<dbReference type="Gene3D" id="3.30.43.10">
    <property type="entry name" value="Uridine Diphospho-n-acetylenolpyruvylglucosamine Reductase, domain 2"/>
    <property type="match status" value="1"/>
</dbReference>
<evidence type="ECO:0000256" key="3">
    <source>
        <dbReference type="ARBA" id="ARBA00004496"/>
    </source>
</evidence>
<dbReference type="PANTHER" id="PTHR21071:SF4">
    <property type="entry name" value="UDP-N-ACETYLENOLPYRUVOYLGLUCOSAMINE REDUCTASE"/>
    <property type="match status" value="1"/>
</dbReference>
<dbReference type="KEGG" id="dno:DNO_0436"/>
<keyword evidence="8 20" id="KW-0963">Cytoplasm</keyword>
<comment type="cofactor">
    <cofactor evidence="1 20">
        <name>FAD</name>
        <dbReference type="ChEBI" id="CHEBI:57692"/>
    </cofactor>
</comment>
<feature type="active site" evidence="20">
    <location>
        <position position="157"/>
    </location>
</feature>
<comment type="function">
    <text evidence="2 20">Cell wall formation.</text>
</comment>
<dbReference type="GO" id="GO:0071555">
    <property type="term" value="P:cell wall organization"/>
    <property type="evidence" value="ECO:0007669"/>
    <property type="project" value="UniProtKB-KW"/>
</dbReference>
<evidence type="ECO:0000256" key="15">
    <source>
        <dbReference type="ARBA" id="ARBA00023002"/>
    </source>
</evidence>
<gene>
    <name evidence="20 22" type="primary">murB</name>
    <name evidence="22" type="ordered locus">DNO_0436</name>
</gene>
<dbReference type="HAMAP" id="MF_00037">
    <property type="entry name" value="MurB"/>
    <property type="match status" value="1"/>
</dbReference>
<dbReference type="Proteomes" id="UP000000248">
    <property type="component" value="Chromosome"/>
</dbReference>
<dbReference type="NCBIfam" id="NF000755">
    <property type="entry name" value="PRK00046.1"/>
    <property type="match status" value="1"/>
</dbReference>
<evidence type="ECO:0000256" key="2">
    <source>
        <dbReference type="ARBA" id="ARBA00003921"/>
    </source>
</evidence>
<evidence type="ECO:0000256" key="12">
    <source>
        <dbReference type="ARBA" id="ARBA00022857"/>
    </source>
</evidence>
<dbReference type="InterPro" id="IPR016167">
    <property type="entry name" value="FAD-bd_PCMH_sub1"/>
</dbReference>
<evidence type="ECO:0000256" key="6">
    <source>
        <dbReference type="ARBA" id="ARBA00012518"/>
    </source>
</evidence>
<feature type="active site" description="Proton donor" evidence="20">
    <location>
        <position position="226"/>
    </location>
</feature>
<dbReference type="PANTHER" id="PTHR21071">
    <property type="entry name" value="UDP-N-ACETYLENOLPYRUVOYLGLUCOSAMINE REDUCTASE"/>
    <property type="match status" value="1"/>
</dbReference>
<comment type="subcellular location">
    <subcellularLocation>
        <location evidence="3 20">Cytoplasm</location>
    </subcellularLocation>
</comment>
<keyword evidence="13 20" id="KW-0133">Cell shape</keyword>
<feature type="active site" evidence="20">
    <location>
        <position position="322"/>
    </location>
</feature>
<comment type="pathway">
    <text evidence="4 20">Cell wall biogenesis; peptidoglycan biosynthesis.</text>
</comment>
<dbReference type="GO" id="GO:0005829">
    <property type="term" value="C:cytosol"/>
    <property type="evidence" value="ECO:0007669"/>
    <property type="project" value="TreeGrafter"/>
</dbReference>
<evidence type="ECO:0000256" key="4">
    <source>
        <dbReference type="ARBA" id="ARBA00004752"/>
    </source>
</evidence>
<keyword evidence="23" id="KW-1185">Reference proteome</keyword>
<dbReference type="Gene3D" id="3.90.78.10">
    <property type="entry name" value="UDP-N-acetylenolpyruvoylglucosamine reductase, C-terminal domain"/>
    <property type="match status" value="1"/>
</dbReference>
<dbReference type="InterPro" id="IPR003170">
    <property type="entry name" value="MurB"/>
</dbReference>
<evidence type="ECO:0000256" key="11">
    <source>
        <dbReference type="ARBA" id="ARBA00022827"/>
    </source>
</evidence>
<dbReference type="OrthoDB" id="9804753at2"/>
<evidence type="ECO:0000256" key="9">
    <source>
        <dbReference type="ARBA" id="ARBA00022618"/>
    </source>
</evidence>
<keyword evidence="16 20" id="KW-0131">Cell cycle</keyword>
<name>A5EVU7_DICNV</name>
<dbReference type="GO" id="GO:0051301">
    <property type="term" value="P:cell division"/>
    <property type="evidence" value="ECO:0007669"/>
    <property type="project" value="UniProtKB-KW"/>
</dbReference>
<dbReference type="AlphaFoldDB" id="A5EVU7"/>
<evidence type="ECO:0000256" key="1">
    <source>
        <dbReference type="ARBA" id="ARBA00001974"/>
    </source>
</evidence>
<dbReference type="eggNOG" id="COG0812">
    <property type="taxonomic scope" value="Bacteria"/>
</dbReference>
<keyword evidence="10 20" id="KW-0285">Flavoprotein</keyword>
<dbReference type="InterPro" id="IPR011601">
    <property type="entry name" value="MurB_C"/>
</dbReference>
<reference evidence="22 23" key="1">
    <citation type="journal article" date="2007" name="Nat. Biotechnol.">
        <title>Genome sequence and identification of candidate vaccine antigens from the animal pathogen Dichelobacter nodosus.</title>
        <authorList>
            <person name="Myers G.S."/>
            <person name="Parker D."/>
            <person name="Al-Hasani K."/>
            <person name="Kennan R.M."/>
            <person name="Seemann T."/>
            <person name="Ren Q."/>
            <person name="Badger J.H."/>
            <person name="Selengut J.D."/>
            <person name="Deboy R.T."/>
            <person name="Tettelin H."/>
            <person name="Boyce J.D."/>
            <person name="McCarl V.P."/>
            <person name="Han X."/>
            <person name="Nelson W.C."/>
            <person name="Madupu R."/>
            <person name="Mohamoud Y."/>
            <person name="Holley T."/>
            <person name="Fedorova N."/>
            <person name="Khouri H."/>
            <person name="Bottomley S.P."/>
            <person name="Whittington R.J."/>
            <person name="Adler B."/>
            <person name="Songer J.G."/>
            <person name="Rood J.I."/>
            <person name="Paulsen I.T."/>
        </authorList>
    </citation>
    <scope>NUCLEOTIDE SEQUENCE [LARGE SCALE GENOMIC DNA]</scope>
    <source>
        <strain evidence="22 23">VCS1703A</strain>
    </source>
</reference>
<dbReference type="HOGENOM" id="CLU_035304_0_0_6"/>
<dbReference type="Pfam" id="PF02873">
    <property type="entry name" value="MurB_C"/>
    <property type="match status" value="1"/>
</dbReference>
<evidence type="ECO:0000256" key="14">
    <source>
        <dbReference type="ARBA" id="ARBA00022984"/>
    </source>
</evidence>
<dbReference type="PROSITE" id="PS51387">
    <property type="entry name" value="FAD_PCMH"/>
    <property type="match status" value="1"/>
</dbReference>
<dbReference type="NCBIfam" id="TIGR00179">
    <property type="entry name" value="murB"/>
    <property type="match status" value="1"/>
</dbReference>
<keyword evidence="15 20" id="KW-0560">Oxidoreductase</keyword>
<dbReference type="InterPro" id="IPR036635">
    <property type="entry name" value="MurB_C_sf"/>
</dbReference>
<dbReference type="GO" id="GO:0009252">
    <property type="term" value="P:peptidoglycan biosynthetic process"/>
    <property type="evidence" value="ECO:0007669"/>
    <property type="project" value="UniProtKB-UniRule"/>
</dbReference>
<dbReference type="RefSeq" id="WP_012030774.1">
    <property type="nucleotide sequence ID" value="NC_009446.1"/>
</dbReference>
<keyword evidence="11 20" id="KW-0274">FAD</keyword>
<dbReference type="GO" id="GO:0071949">
    <property type="term" value="F:FAD binding"/>
    <property type="evidence" value="ECO:0007669"/>
    <property type="project" value="InterPro"/>
</dbReference>
<evidence type="ECO:0000256" key="17">
    <source>
        <dbReference type="ARBA" id="ARBA00023316"/>
    </source>
</evidence>
<evidence type="ECO:0000313" key="23">
    <source>
        <dbReference type="Proteomes" id="UP000000248"/>
    </source>
</evidence>
<evidence type="ECO:0000256" key="8">
    <source>
        <dbReference type="ARBA" id="ARBA00022490"/>
    </source>
</evidence>
<evidence type="ECO:0000256" key="13">
    <source>
        <dbReference type="ARBA" id="ARBA00022960"/>
    </source>
</evidence>
<comment type="similarity">
    <text evidence="5 20">Belongs to the MurB family.</text>
</comment>
<evidence type="ECO:0000256" key="20">
    <source>
        <dbReference type="HAMAP-Rule" id="MF_00037"/>
    </source>
</evidence>
<dbReference type="EMBL" id="CP000513">
    <property type="protein sequence ID" value="ABQ13144.1"/>
    <property type="molecule type" value="Genomic_DNA"/>
</dbReference>
<dbReference type="SUPFAM" id="SSF56176">
    <property type="entry name" value="FAD-binding/transporter-associated domain-like"/>
    <property type="match status" value="1"/>
</dbReference>
<feature type="domain" description="FAD-binding PCMH-type" evidence="21">
    <location>
        <begin position="17"/>
        <end position="180"/>
    </location>
</feature>
<sequence>MQVLSNIDLRDWHTLAAQSQAKTLLLLQEPEELKASTSDDYILGGGSNTLFVGEIAQRIIHPCWRGISVFAETPSHVIVRAAAGERWNDVVCFCCENGWFGLENLAAIPGCIGAAPVQNIGAYGRQCADVLAAVEVYDRQRQEFLTVCGQDCALAYRDSRFKQDWAHYVIVAVRLLLKKQGELHLNYAPLPSMRATLNTPKDVYQAVTTTRWDKLPQPKKLPNAGSFFHNPIISAKQAHKLQRRYPDMPIFECHGQQVKIPAAWLIEHCGLKGVYEGAVGIYERHALILVNKGSATGAEILAFARRVQNEVYSAFDISLTIEPVIVGEER</sequence>